<evidence type="ECO:0000313" key="5">
    <source>
        <dbReference type="Proteomes" id="UP000240476"/>
    </source>
</evidence>
<evidence type="ECO:0000313" key="6">
    <source>
        <dbReference type="Proteomes" id="UP000423257"/>
    </source>
</evidence>
<name>A0A1H5MTF8_9PSED</name>
<sequence length="78" mass="8945">MNTQSNTLDYQQCVQNAALAFLERHQAEHLGYTRVLHRRAVDHLINRFNVSEPVADKLTALAHTELVDIARRKRPANP</sequence>
<reference evidence="1 6" key="3">
    <citation type="submission" date="2019-09" db="EMBL/GenBank/DDBJ databases">
        <title>Draft genome sequences of 48 bacterial type strains from the CCUG.</title>
        <authorList>
            <person name="Tunovic T."/>
            <person name="Pineiro-Iglesias B."/>
            <person name="Unosson C."/>
            <person name="Inganas E."/>
            <person name="Ohlen M."/>
            <person name="Cardew S."/>
            <person name="Jensie-Markopoulos S."/>
            <person name="Salva-Serra F."/>
            <person name="Jaen-Luchoro D."/>
            <person name="Karlsson R."/>
            <person name="Svensson-Stadler L."/>
            <person name="Chun J."/>
            <person name="Moore E."/>
        </authorList>
    </citation>
    <scope>NUCLEOTIDE SEQUENCE [LARGE SCALE GENOMIC DNA]</scope>
    <source>
        <strain evidence="1 6">CCUG 51524</strain>
    </source>
</reference>
<evidence type="ECO:0000313" key="1">
    <source>
        <dbReference type="EMBL" id="KAB0564286.1"/>
    </source>
</evidence>
<dbReference type="EMBL" id="PYWX01000024">
    <property type="protein sequence ID" value="PTC29485.1"/>
    <property type="molecule type" value="Genomic_DNA"/>
</dbReference>
<organism evidence="3 4">
    <name type="scientific">Pseudomonas palleroniana</name>
    <dbReference type="NCBI Taxonomy" id="191390"/>
    <lineage>
        <taxon>Bacteria</taxon>
        <taxon>Pseudomonadati</taxon>
        <taxon>Pseudomonadota</taxon>
        <taxon>Gammaproteobacteria</taxon>
        <taxon>Pseudomonadales</taxon>
        <taxon>Pseudomonadaceae</taxon>
        <taxon>Pseudomonas</taxon>
    </lineage>
</organism>
<reference evidence="3 4" key="1">
    <citation type="submission" date="2016-10" db="EMBL/GenBank/DDBJ databases">
        <authorList>
            <person name="de Groot N.N."/>
        </authorList>
    </citation>
    <scope>NUCLEOTIDE SEQUENCE [LARGE SCALE GENOMIC DNA]</scope>
    <source>
        <strain evidence="3 4">BS3265</strain>
    </source>
</reference>
<evidence type="ECO:0000313" key="4">
    <source>
        <dbReference type="Proteomes" id="UP000199129"/>
    </source>
</evidence>
<gene>
    <name evidence="2" type="ORF">C9383_07320</name>
    <name evidence="1" type="ORF">F7R03_23175</name>
    <name evidence="3" type="ORF">SAMN04490198_3520</name>
</gene>
<reference evidence="2 5" key="2">
    <citation type="submission" date="2018-03" db="EMBL/GenBank/DDBJ databases">
        <title>Draft genome sequence of the type strain of Pseudomonas palleroniana LMG 23076, isolated from rice in Cameroon.</title>
        <authorList>
            <person name="Tambong J.T."/>
        </authorList>
    </citation>
    <scope>NUCLEOTIDE SEQUENCE [LARGE SCALE GENOMIC DNA]</scope>
    <source>
        <strain evidence="2 5">LMG 23076</strain>
    </source>
</reference>
<proteinExistence type="predicted"/>
<dbReference type="EMBL" id="VZPQ01000017">
    <property type="protein sequence ID" value="KAB0564286.1"/>
    <property type="molecule type" value="Genomic_DNA"/>
</dbReference>
<dbReference type="AlphaFoldDB" id="A0A1H5MTF8"/>
<dbReference type="Proteomes" id="UP000240476">
    <property type="component" value="Unassembled WGS sequence"/>
</dbReference>
<accession>A0A1H5MTF8</accession>
<dbReference type="Proteomes" id="UP000423257">
    <property type="component" value="Unassembled WGS sequence"/>
</dbReference>
<keyword evidence="5" id="KW-1185">Reference proteome</keyword>
<dbReference type="EMBL" id="FNUA01000002">
    <property type="protein sequence ID" value="SEE91658.1"/>
    <property type="molecule type" value="Genomic_DNA"/>
</dbReference>
<protein>
    <submittedName>
        <fullName evidence="3">Uncharacterized protein</fullName>
    </submittedName>
</protein>
<dbReference type="RefSeq" id="WP_090369175.1">
    <property type="nucleotide sequence ID" value="NZ_FNUA01000002.1"/>
</dbReference>
<evidence type="ECO:0000313" key="3">
    <source>
        <dbReference type="EMBL" id="SEE91658.1"/>
    </source>
</evidence>
<evidence type="ECO:0000313" key="2">
    <source>
        <dbReference type="EMBL" id="PTC29485.1"/>
    </source>
</evidence>
<dbReference type="Proteomes" id="UP000199129">
    <property type="component" value="Unassembled WGS sequence"/>
</dbReference>